<dbReference type="Gene3D" id="3.40.50.300">
    <property type="entry name" value="P-loop containing nucleotide triphosphate hydrolases"/>
    <property type="match status" value="1"/>
</dbReference>
<dbReference type="Proteomes" id="UP000503482">
    <property type="component" value="Chromosome"/>
</dbReference>
<name>A0AAE7B5Q3_9BACT</name>
<dbReference type="EMBL" id="CP053840">
    <property type="protein sequence ID" value="QKF65793.1"/>
    <property type="molecule type" value="Genomic_DNA"/>
</dbReference>
<accession>A0AAE7B5Q3</accession>
<gene>
    <name evidence="2" type="ORF">AVENP_0213</name>
</gene>
<dbReference type="InterPro" id="IPR027417">
    <property type="entry name" value="P-loop_NTPase"/>
</dbReference>
<dbReference type="SUPFAM" id="SSF52540">
    <property type="entry name" value="P-loop containing nucleoside triphosphate hydrolases"/>
    <property type="match status" value="1"/>
</dbReference>
<dbReference type="Pfam" id="PF13175">
    <property type="entry name" value="AAA_15"/>
    <property type="match status" value="1"/>
</dbReference>
<feature type="domain" description="Endonuclease GajA/Old nuclease/RecF-like AAA" evidence="1">
    <location>
        <begin position="51"/>
        <end position="491"/>
    </location>
</feature>
<dbReference type="PANTHER" id="PTHR43581:SF2">
    <property type="entry name" value="EXCINUCLEASE ATPASE SUBUNIT"/>
    <property type="match status" value="1"/>
</dbReference>
<organism evidence="2 3">
    <name type="scientific">Arcobacter venerupis</name>
    <dbReference type="NCBI Taxonomy" id="1054033"/>
    <lineage>
        <taxon>Bacteria</taxon>
        <taxon>Pseudomonadati</taxon>
        <taxon>Campylobacterota</taxon>
        <taxon>Epsilonproteobacteria</taxon>
        <taxon>Campylobacterales</taxon>
        <taxon>Arcobacteraceae</taxon>
        <taxon>Arcobacter</taxon>
    </lineage>
</organism>
<dbReference type="KEGG" id="avp:AVENP_0213"/>
<proteinExistence type="predicted"/>
<dbReference type="GO" id="GO:0005524">
    <property type="term" value="F:ATP binding"/>
    <property type="evidence" value="ECO:0007669"/>
    <property type="project" value="UniProtKB-KW"/>
</dbReference>
<keyword evidence="2" id="KW-0067">ATP-binding</keyword>
<keyword evidence="2" id="KW-0547">Nucleotide-binding</keyword>
<evidence type="ECO:0000313" key="3">
    <source>
        <dbReference type="Proteomes" id="UP000503482"/>
    </source>
</evidence>
<reference evidence="2 3" key="1">
    <citation type="submission" date="2020-05" db="EMBL/GenBank/DDBJ databases">
        <title>Complete genome sequencing of Campylobacter and Arcobacter type strains.</title>
        <authorList>
            <person name="Miller W.G."/>
            <person name="Yee E."/>
        </authorList>
    </citation>
    <scope>NUCLEOTIDE SEQUENCE [LARGE SCALE GENOMIC DNA]</scope>
    <source>
        <strain evidence="2 3">LMG 26156</strain>
    </source>
</reference>
<keyword evidence="3" id="KW-1185">Reference proteome</keyword>
<sequence length="618" mass="74167">MELVYLWVEDYKNIHKQGFDFSPRFRCEYDEKTNELTINENKDYVSIFPDNINITAIVGENGSGKSSLIAEIINKIIFNTKIEYQRKAPLICFLNDKKDEIYIYSHLINEISKVNSKFNFKITHLNNENIASEVDKEYKSPEYAPMMKISKKFKDEYYRSFFYLYNNSLEKDSNYHHIYEYNEELLFYSEINKSADMINIQKESDKTLSYLITLLYNQDRIPKQIKNFYLPTKLFLDREILGLYFRGKYEEEELKYHTLLKNDYNEKDIVKLETMLYLRYFIKSFDVLHQESMKEEIEELFENINIVESYNEICTILESMANKYIRNIQYIKEQIRYDDNKHNDSSVKDLNELEKIFQLIVDIDKFVLLIKEMNNNSDPDYEMNIELLNEEEAIKLKELPSYLKVNFANKNGRFFDEISSGEYNLLKLLLSIENIIHLRKEKTDTLYILLDEIENTFHPDWQKRILNWLIEFVKYFNMQINIIISTHSPFILSDIPKENIIFLEKGKQVYPFDDEKQTFGANIHTLLSHGFFMKDGLMGEFAKDKINQVYNFIEQKDTNFIKTKEEAQNIINLIGEPMLRKELQFLYDEKFEVDDIDKQIREYEEAIEKLKSKKKKND</sequence>
<dbReference type="InterPro" id="IPR051396">
    <property type="entry name" value="Bact_Antivir_Def_Nuclease"/>
</dbReference>
<dbReference type="AlphaFoldDB" id="A0AAE7B5Q3"/>
<protein>
    <submittedName>
        <fullName evidence="2">ATP-binding protein (AAA domain)</fullName>
    </submittedName>
</protein>
<evidence type="ECO:0000259" key="1">
    <source>
        <dbReference type="Pfam" id="PF13175"/>
    </source>
</evidence>
<dbReference type="PANTHER" id="PTHR43581">
    <property type="entry name" value="ATP/GTP PHOSPHATASE"/>
    <property type="match status" value="1"/>
</dbReference>
<dbReference type="InterPro" id="IPR041685">
    <property type="entry name" value="AAA_GajA/Old/RecF-like"/>
</dbReference>
<evidence type="ECO:0000313" key="2">
    <source>
        <dbReference type="EMBL" id="QKF65793.1"/>
    </source>
</evidence>